<dbReference type="Gene3D" id="1.10.600.10">
    <property type="entry name" value="Farnesyl Diphosphate Synthase"/>
    <property type="match status" value="1"/>
</dbReference>
<dbReference type="SUPFAM" id="SSF48576">
    <property type="entry name" value="Terpenoid synthases"/>
    <property type="match status" value="1"/>
</dbReference>
<organism evidence="8 9">
    <name type="scientific">Hirschia litorea</name>
    <dbReference type="NCBI Taxonomy" id="1199156"/>
    <lineage>
        <taxon>Bacteria</taxon>
        <taxon>Pseudomonadati</taxon>
        <taxon>Pseudomonadota</taxon>
        <taxon>Alphaproteobacteria</taxon>
        <taxon>Hyphomonadales</taxon>
        <taxon>Hyphomonadaceae</taxon>
        <taxon>Hirschia</taxon>
    </lineage>
</organism>
<comment type="similarity">
    <text evidence="2 7">Belongs to the FPP/GGPP synthase family.</text>
</comment>
<dbReference type="InterPro" id="IPR000092">
    <property type="entry name" value="Polyprenyl_synt"/>
</dbReference>
<proteinExistence type="inferred from homology"/>
<dbReference type="EMBL" id="JBHTBR010000002">
    <property type="protein sequence ID" value="MFC7290961.1"/>
    <property type="molecule type" value="Genomic_DNA"/>
</dbReference>
<keyword evidence="3 7" id="KW-0808">Transferase</keyword>
<protein>
    <submittedName>
        <fullName evidence="8">Polyprenyl synthetase family protein</fullName>
        <ecNumber evidence="8">2.5.1.-</ecNumber>
    </submittedName>
</protein>
<keyword evidence="6" id="KW-0414">Isoprene biosynthesis</keyword>
<sequence length="303" mass="32433">MSDKSDSSASFENYLAECADKITVVIDQLIAPAVGPEAQLMRAMRHGALAGGKRLRPFITIEVGRMFDAPEKSLLRAASALECVHAYSLIHDDLPCMDDDDLRRGQPTVHIAFDEATAVLAGDALQTLAFEILANPETHGDATVRCKLIEVLASSSGSRGMVGGQMIDMAPSFDDENALSILTRMQRMKTGALFACAAEFGAIIGGANEQEHHALAGFTHDLGLAFQIKDDLLDVQGDESVVGKAVSKDKDAGKQNFVSLLGEEGAVSRVNMLADQAKQHLSVFGGRASTLLNTVNFVLDRHH</sequence>
<dbReference type="EC" id="2.5.1.-" evidence="8"/>
<evidence type="ECO:0000256" key="6">
    <source>
        <dbReference type="ARBA" id="ARBA00023229"/>
    </source>
</evidence>
<evidence type="ECO:0000313" key="9">
    <source>
        <dbReference type="Proteomes" id="UP001596492"/>
    </source>
</evidence>
<dbReference type="PANTHER" id="PTHR43281:SF1">
    <property type="entry name" value="FARNESYL DIPHOSPHATE SYNTHASE"/>
    <property type="match status" value="1"/>
</dbReference>
<evidence type="ECO:0000256" key="5">
    <source>
        <dbReference type="ARBA" id="ARBA00022842"/>
    </source>
</evidence>
<gene>
    <name evidence="8" type="ORF">ACFQS8_04995</name>
</gene>
<dbReference type="SFLD" id="SFLDG01017">
    <property type="entry name" value="Polyprenyl_Transferase_Like"/>
    <property type="match status" value="1"/>
</dbReference>
<dbReference type="CDD" id="cd00685">
    <property type="entry name" value="Trans_IPPS_HT"/>
    <property type="match status" value="1"/>
</dbReference>
<dbReference type="InterPro" id="IPR033749">
    <property type="entry name" value="Polyprenyl_synt_CS"/>
</dbReference>
<evidence type="ECO:0000313" key="8">
    <source>
        <dbReference type="EMBL" id="MFC7290961.1"/>
    </source>
</evidence>
<dbReference type="NCBIfam" id="NF045485">
    <property type="entry name" value="FPPsyn"/>
    <property type="match status" value="1"/>
</dbReference>
<evidence type="ECO:0000256" key="2">
    <source>
        <dbReference type="ARBA" id="ARBA00006706"/>
    </source>
</evidence>
<evidence type="ECO:0000256" key="7">
    <source>
        <dbReference type="RuleBase" id="RU004466"/>
    </source>
</evidence>
<dbReference type="PANTHER" id="PTHR43281">
    <property type="entry name" value="FARNESYL DIPHOSPHATE SYNTHASE"/>
    <property type="match status" value="1"/>
</dbReference>
<comment type="cofactor">
    <cofactor evidence="1">
        <name>Mg(2+)</name>
        <dbReference type="ChEBI" id="CHEBI:18420"/>
    </cofactor>
</comment>
<dbReference type="PROSITE" id="PS00723">
    <property type="entry name" value="POLYPRENYL_SYNTHASE_1"/>
    <property type="match status" value="1"/>
</dbReference>
<dbReference type="Pfam" id="PF00348">
    <property type="entry name" value="polyprenyl_synt"/>
    <property type="match status" value="1"/>
</dbReference>
<dbReference type="SFLD" id="SFLDS00005">
    <property type="entry name" value="Isoprenoid_Synthase_Type_I"/>
    <property type="match status" value="1"/>
</dbReference>
<evidence type="ECO:0000256" key="4">
    <source>
        <dbReference type="ARBA" id="ARBA00022723"/>
    </source>
</evidence>
<dbReference type="RefSeq" id="WP_382166165.1">
    <property type="nucleotide sequence ID" value="NZ_JBHTBR010000002.1"/>
</dbReference>
<evidence type="ECO:0000256" key="1">
    <source>
        <dbReference type="ARBA" id="ARBA00001946"/>
    </source>
</evidence>
<dbReference type="InterPro" id="IPR008949">
    <property type="entry name" value="Isoprenoid_synthase_dom_sf"/>
</dbReference>
<dbReference type="PROSITE" id="PS00444">
    <property type="entry name" value="POLYPRENYL_SYNTHASE_2"/>
    <property type="match status" value="1"/>
</dbReference>
<comment type="caution">
    <text evidence="8">The sequence shown here is derived from an EMBL/GenBank/DDBJ whole genome shotgun (WGS) entry which is preliminary data.</text>
</comment>
<name>A0ABW2IIM1_9PROT</name>
<dbReference type="GO" id="GO:0016740">
    <property type="term" value="F:transferase activity"/>
    <property type="evidence" value="ECO:0007669"/>
    <property type="project" value="UniProtKB-KW"/>
</dbReference>
<dbReference type="InterPro" id="IPR053378">
    <property type="entry name" value="Prenyl_diphosphate_synthase"/>
</dbReference>
<keyword evidence="9" id="KW-1185">Reference proteome</keyword>
<evidence type="ECO:0000256" key="3">
    <source>
        <dbReference type="ARBA" id="ARBA00022679"/>
    </source>
</evidence>
<keyword evidence="5" id="KW-0460">Magnesium</keyword>
<dbReference type="Proteomes" id="UP001596492">
    <property type="component" value="Unassembled WGS sequence"/>
</dbReference>
<reference evidence="9" key="1">
    <citation type="journal article" date="2019" name="Int. J. Syst. Evol. Microbiol.">
        <title>The Global Catalogue of Microorganisms (GCM) 10K type strain sequencing project: providing services to taxonomists for standard genome sequencing and annotation.</title>
        <authorList>
            <consortium name="The Broad Institute Genomics Platform"/>
            <consortium name="The Broad Institute Genome Sequencing Center for Infectious Disease"/>
            <person name="Wu L."/>
            <person name="Ma J."/>
        </authorList>
    </citation>
    <scope>NUCLEOTIDE SEQUENCE [LARGE SCALE GENOMIC DNA]</scope>
    <source>
        <strain evidence="9">CCUG 51308</strain>
    </source>
</reference>
<accession>A0ABW2IIM1</accession>
<keyword evidence="4" id="KW-0479">Metal-binding</keyword>